<dbReference type="InterPro" id="IPR036866">
    <property type="entry name" value="RibonucZ/Hydroxyglut_hydro"/>
</dbReference>
<feature type="domain" description="Metallo-beta-lactamase" evidence="4">
    <location>
        <begin position="17"/>
        <end position="216"/>
    </location>
</feature>
<protein>
    <submittedName>
        <fullName evidence="5">MBL fold metallo-hydrolase</fullName>
    </submittedName>
</protein>
<dbReference type="PANTHER" id="PTHR42663">
    <property type="entry name" value="HYDROLASE C777.06C-RELATED-RELATED"/>
    <property type="match status" value="1"/>
</dbReference>
<dbReference type="EMBL" id="JBHSMH010000001">
    <property type="protein sequence ID" value="MFC5467217.1"/>
    <property type="molecule type" value="Genomic_DNA"/>
</dbReference>
<comment type="catalytic activity">
    <reaction evidence="1">
        <text>3',5'-cyclic CMP + H2O = CMP + H(+)</text>
        <dbReference type="Rhea" id="RHEA:72675"/>
        <dbReference type="ChEBI" id="CHEBI:15377"/>
        <dbReference type="ChEBI" id="CHEBI:15378"/>
        <dbReference type="ChEBI" id="CHEBI:58003"/>
        <dbReference type="ChEBI" id="CHEBI:60377"/>
    </reaction>
    <physiologicalReaction direction="left-to-right" evidence="1">
        <dbReference type="Rhea" id="RHEA:72676"/>
    </physiologicalReaction>
</comment>
<comment type="function">
    <text evidence="2">Counteracts the endogenous Pycsar antiviral defense system. Phosphodiesterase that enables metal-dependent hydrolysis of host cyclic nucleotide Pycsar defense signals such as cCMP and cUMP.</text>
</comment>
<sequence>MKIQMLGTGSAFAKTFDNNNALLTVDGRKLMIDCGITAPKALFNLGYNFGDIDALLLTHMHADHIGGVEEFAFQMKFLYGRKPLLYVADTLVDPLWEHSLKGGLQQNPDDTLADYFDVKPLPEGVPHELLPGLRAELLLTRHIPNKASYSLLLNETFFYSGDMVYDPDLLESLVNDRGVNVIFHDCQLHPPGAVHACLPQLLTLPAHIQRFVYLMHYGDDQPEFVGRTGTMRFLEQHAIYDLDDLTKK</sequence>
<dbReference type="SUPFAM" id="SSF56281">
    <property type="entry name" value="Metallo-hydrolase/oxidoreductase"/>
    <property type="match status" value="1"/>
</dbReference>
<comment type="caution">
    <text evidence="5">The sequence shown here is derived from an EMBL/GenBank/DDBJ whole genome shotgun (WGS) entry which is preliminary data.</text>
</comment>
<reference evidence="6" key="1">
    <citation type="journal article" date="2019" name="Int. J. Syst. Evol. Microbiol.">
        <title>The Global Catalogue of Microorganisms (GCM) 10K type strain sequencing project: providing services to taxonomists for standard genome sequencing and annotation.</title>
        <authorList>
            <consortium name="The Broad Institute Genomics Platform"/>
            <consortium name="The Broad Institute Genome Sequencing Center for Infectious Disease"/>
            <person name="Wu L."/>
            <person name="Ma J."/>
        </authorList>
    </citation>
    <scope>NUCLEOTIDE SEQUENCE [LARGE SCALE GENOMIC DNA]</scope>
    <source>
        <strain evidence="6">CCUG 57113</strain>
    </source>
</reference>
<evidence type="ECO:0000259" key="4">
    <source>
        <dbReference type="SMART" id="SM00849"/>
    </source>
</evidence>
<evidence type="ECO:0000256" key="3">
    <source>
        <dbReference type="ARBA" id="ARBA00048505"/>
    </source>
</evidence>
<dbReference type="Proteomes" id="UP001596105">
    <property type="component" value="Unassembled WGS sequence"/>
</dbReference>
<proteinExistence type="predicted"/>
<evidence type="ECO:0000313" key="5">
    <source>
        <dbReference type="EMBL" id="MFC5467217.1"/>
    </source>
</evidence>
<dbReference type="InterPro" id="IPR001279">
    <property type="entry name" value="Metallo-B-lactamas"/>
</dbReference>
<dbReference type="Pfam" id="PF23023">
    <property type="entry name" value="Anti-Pycsar_Apyc1"/>
    <property type="match status" value="1"/>
</dbReference>
<dbReference type="SMART" id="SM00849">
    <property type="entry name" value="Lactamase_B"/>
    <property type="match status" value="1"/>
</dbReference>
<organism evidence="5 6">
    <name type="scientific">Cohnella suwonensis</name>
    <dbReference type="NCBI Taxonomy" id="696072"/>
    <lineage>
        <taxon>Bacteria</taxon>
        <taxon>Bacillati</taxon>
        <taxon>Bacillota</taxon>
        <taxon>Bacilli</taxon>
        <taxon>Bacillales</taxon>
        <taxon>Paenibacillaceae</taxon>
        <taxon>Cohnella</taxon>
    </lineage>
</organism>
<dbReference type="RefSeq" id="WP_378081001.1">
    <property type="nucleotide sequence ID" value="NZ_JBHSMH010000001.1"/>
</dbReference>
<evidence type="ECO:0000256" key="2">
    <source>
        <dbReference type="ARBA" id="ARBA00034301"/>
    </source>
</evidence>
<comment type="catalytic activity">
    <reaction evidence="3">
        <text>3',5'-cyclic UMP + H2O = UMP + H(+)</text>
        <dbReference type="Rhea" id="RHEA:70575"/>
        <dbReference type="ChEBI" id="CHEBI:15377"/>
        <dbReference type="ChEBI" id="CHEBI:15378"/>
        <dbReference type="ChEBI" id="CHEBI:57865"/>
        <dbReference type="ChEBI" id="CHEBI:184387"/>
    </reaction>
    <physiologicalReaction direction="left-to-right" evidence="3">
        <dbReference type="Rhea" id="RHEA:70576"/>
    </physiologicalReaction>
</comment>
<dbReference type="PANTHER" id="PTHR42663:SF6">
    <property type="entry name" value="HYDROLASE C777.06C-RELATED"/>
    <property type="match status" value="1"/>
</dbReference>
<name>A0ABW0LQG6_9BACL</name>
<evidence type="ECO:0000313" key="6">
    <source>
        <dbReference type="Proteomes" id="UP001596105"/>
    </source>
</evidence>
<evidence type="ECO:0000256" key="1">
    <source>
        <dbReference type="ARBA" id="ARBA00034221"/>
    </source>
</evidence>
<keyword evidence="6" id="KW-1185">Reference proteome</keyword>
<gene>
    <name evidence="5" type="ORF">ACFPPD_00700</name>
</gene>
<dbReference type="Gene3D" id="3.60.15.10">
    <property type="entry name" value="Ribonuclease Z/Hydroxyacylglutathione hydrolase-like"/>
    <property type="match status" value="1"/>
</dbReference>
<accession>A0ABW0LQG6</accession>